<keyword evidence="4" id="KW-1185">Reference proteome</keyword>
<dbReference type="EMBL" id="JAGSOG010000443">
    <property type="protein sequence ID" value="MBR7839414.1"/>
    <property type="molecule type" value="Genomic_DNA"/>
</dbReference>
<dbReference type="EMBL" id="JAGSOG010000495">
    <property type="protein sequence ID" value="MBR7839580.1"/>
    <property type="molecule type" value="Genomic_DNA"/>
</dbReference>
<name>A0A941IPH9_9ACTN</name>
<gene>
    <name evidence="1" type="ORF">KDL01_17910</name>
    <name evidence="2" type="ORF">KDL01_39510</name>
    <name evidence="3" type="ORF">KDL01_40380</name>
</gene>
<comment type="caution">
    <text evidence="1">The sequence shown here is derived from an EMBL/GenBank/DDBJ whole genome shotgun (WGS) entry which is preliminary data.</text>
</comment>
<evidence type="ECO:0000313" key="4">
    <source>
        <dbReference type="Proteomes" id="UP000675781"/>
    </source>
</evidence>
<evidence type="ECO:0000313" key="2">
    <source>
        <dbReference type="EMBL" id="MBR7839414.1"/>
    </source>
</evidence>
<feature type="non-terminal residue" evidence="1">
    <location>
        <position position="1"/>
    </location>
</feature>
<sequence>PTSSEAMIHLAMIDNVSKRITDESTPTWRGTY</sequence>
<reference evidence="1" key="1">
    <citation type="submission" date="2021-04" db="EMBL/GenBank/DDBJ databases">
        <title>Genome based classification of Actinospica acidithermotolerans sp. nov., an actinobacterium isolated from an Indonesian hot spring.</title>
        <authorList>
            <person name="Kusuma A.B."/>
            <person name="Putra K.E."/>
            <person name="Nafisah S."/>
            <person name="Loh J."/>
            <person name="Nouioui I."/>
            <person name="Goodfellow M."/>
        </authorList>
    </citation>
    <scope>NUCLEOTIDE SEQUENCE</scope>
    <source>
        <strain evidence="1">CSCA 57</strain>
    </source>
</reference>
<dbReference type="Proteomes" id="UP000675781">
    <property type="component" value="Unassembled WGS sequence"/>
</dbReference>
<protein>
    <submittedName>
        <fullName evidence="1">IS5/IS1182 family transposase</fullName>
    </submittedName>
</protein>
<evidence type="ECO:0000313" key="3">
    <source>
        <dbReference type="EMBL" id="MBR7839580.1"/>
    </source>
</evidence>
<dbReference type="EMBL" id="JAGSOG010000084">
    <property type="protein sequence ID" value="MBR7835154.1"/>
    <property type="molecule type" value="Genomic_DNA"/>
</dbReference>
<proteinExistence type="predicted"/>
<organism evidence="1 4">
    <name type="scientific">Actinospica durhamensis</name>
    <dbReference type="NCBI Taxonomy" id="1508375"/>
    <lineage>
        <taxon>Bacteria</taxon>
        <taxon>Bacillati</taxon>
        <taxon>Actinomycetota</taxon>
        <taxon>Actinomycetes</taxon>
        <taxon>Catenulisporales</taxon>
        <taxon>Actinospicaceae</taxon>
        <taxon>Actinospica</taxon>
    </lineage>
</organism>
<accession>A0A941IPH9</accession>
<dbReference type="AlphaFoldDB" id="A0A941IPH9"/>
<evidence type="ECO:0000313" key="1">
    <source>
        <dbReference type="EMBL" id="MBR7835154.1"/>
    </source>
</evidence>